<dbReference type="InterPro" id="IPR036324">
    <property type="entry name" value="Mn/Fe_SOD_N_sf"/>
</dbReference>
<protein>
    <recommendedName>
        <fullName evidence="2 7">Superoxide dismutase</fullName>
        <ecNumber evidence="2 7">1.15.1.1</ecNumber>
    </recommendedName>
</protein>
<feature type="binding site" evidence="6">
    <location>
        <position position="165"/>
    </location>
    <ligand>
        <name>Mn(2+)</name>
        <dbReference type="ChEBI" id="CHEBI:29035"/>
    </ligand>
</feature>
<dbReference type="PRINTS" id="PR01703">
    <property type="entry name" value="MNSODISMTASE"/>
</dbReference>
<dbReference type="OrthoDB" id="32917at2157"/>
<organism evidence="10 11">
    <name type="scientific">Aeropyrum pernix</name>
    <dbReference type="NCBI Taxonomy" id="56636"/>
    <lineage>
        <taxon>Archaea</taxon>
        <taxon>Thermoproteota</taxon>
        <taxon>Thermoprotei</taxon>
        <taxon>Desulfurococcales</taxon>
        <taxon>Desulfurococcaceae</taxon>
        <taxon>Aeropyrum</taxon>
    </lineage>
</organism>
<dbReference type="PROSITE" id="PS00088">
    <property type="entry name" value="SOD_MN"/>
    <property type="match status" value="1"/>
</dbReference>
<comment type="similarity">
    <text evidence="1 7">Belongs to the iron/manganese superoxide dismutase family.</text>
</comment>
<evidence type="ECO:0000256" key="5">
    <source>
        <dbReference type="ARBA" id="ARBA00023004"/>
    </source>
</evidence>
<dbReference type="AlphaFoldDB" id="A0A401HAV2"/>
<evidence type="ECO:0000313" key="10">
    <source>
        <dbReference type="EMBL" id="GBF09500.1"/>
    </source>
</evidence>
<feature type="binding site" evidence="6">
    <location>
        <position position="31"/>
    </location>
    <ligand>
        <name>Mn(2+)</name>
        <dbReference type="ChEBI" id="CHEBI:29035"/>
    </ligand>
</feature>
<feature type="binding site" evidence="6">
    <location>
        <position position="169"/>
    </location>
    <ligand>
        <name>Mn(2+)</name>
        <dbReference type="ChEBI" id="CHEBI:29035"/>
    </ligand>
</feature>
<evidence type="ECO:0000256" key="4">
    <source>
        <dbReference type="ARBA" id="ARBA00023002"/>
    </source>
</evidence>
<dbReference type="GO" id="GO:0004784">
    <property type="term" value="F:superoxide dismutase activity"/>
    <property type="evidence" value="ECO:0007669"/>
    <property type="project" value="UniProtKB-EC"/>
</dbReference>
<evidence type="ECO:0000259" key="9">
    <source>
        <dbReference type="Pfam" id="PF02777"/>
    </source>
</evidence>
<evidence type="ECO:0000313" key="11">
    <source>
        <dbReference type="Proteomes" id="UP000291213"/>
    </source>
</evidence>
<accession>A0A401HAV2</accession>
<dbReference type="RefSeq" id="WP_131160467.1">
    <property type="nucleotide sequence ID" value="NZ_BDMD01000072.1"/>
</dbReference>
<dbReference type="Proteomes" id="UP000291213">
    <property type="component" value="Unassembled WGS sequence"/>
</dbReference>
<dbReference type="EC" id="1.15.1.1" evidence="2 7"/>
<sequence length="214" mass="24563">MVSFKRYELPPLPYNYNALEPYIIEEIMKLHHQKHHNTYVKGANAALEKIEKHLKGEIQIDVRAVMRDFSFNYAGHIMHTIFWPNMAPPGKGGGTPGGRVADLIEKQFGGFEKFKALFSAAAKTVEGVGWGVLAFDPLTEELRILQVEKHNVLMTAGLVPILVIDVWEHAYYLQYKNDRGSYVDNWWNVVNWDDVEKRLEQALNNAKPLYLLPQ</sequence>
<dbReference type="EMBL" id="BDMD01000072">
    <property type="protein sequence ID" value="GBF09500.1"/>
    <property type="molecule type" value="Genomic_DNA"/>
</dbReference>
<reference evidence="10 11" key="1">
    <citation type="submission" date="2017-02" db="EMBL/GenBank/DDBJ databases">
        <title>isolation and characterization of a novel temperate virus Aeropyrum globular virus 1 infecting hyperthermophilic archaeon Aeropyrum.</title>
        <authorList>
            <person name="Yumiya M."/>
            <person name="Yoshida T."/>
            <person name="Sako Y."/>
        </authorList>
    </citation>
    <scope>NUCLEOTIDE SEQUENCE [LARGE SCALE GENOMIC DNA]</scope>
    <source>
        <strain evidence="10 11">YK1-12-2013</strain>
    </source>
</reference>
<keyword evidence="4 7" id="KW-0560">Oxidoreductase</keyword>
<dbReference type="GO" id="GO:0046872">
    <property type="term" value="F:metal ion binding"/>
    <property type="evidence" value="ECO:0007669"/>
    <property type="project" value="UniProtKB-KW"/>
</dbReference>
<dbReference type="InterPro" id="IPR019831">
    <property type="entry name" value="Mn/Fe_SOD_N"/>
</dbReference>
<comment type="function">
    <text evidence="7">Destroys radicals which are normally produced within the cells and which are toxic to biological systems.</text>
</comment>
<evidence type="ECO:0000256" key="7">
    <source>
        <dbReference type="RuleBase" id="RU000414"/>
    </source>
</evidence>
<dbReference type="SUPFAM" id="SSF46609">
    <property type="entry name" value="Fe,Mn superoxide dismutase (SOD), N-terminal domain"/>
    <property type="match status" value="1"/>
</dbReference>
<dbReference type="PANTHER" id="PTHR11404:SF6">
    <property type="entry name" value="SUPEROXIDE DISMUTASE [MN], MITOCHONDRIAL"/>
    <property type="match status" value="1"/>
</dbReference>
<feature type="binding site" evidence="6">
    <location>
        <position position="79"/>
    </location>
    <ligand>
        <name>Mn(2+)</name>
        <dbReference type="ChEBI" id="CHEBI:29035"/>
    </ligand>
</feature>
<dbReference type="PIRSF" id="PIRSF000349">
    <property type="entry name" value="SODismutase"/>
    <property type="match status" value="1"/>
</dbReference>
<comment type="caution">
    <text evidence="10">The sequence shown here is derived from an EMBL/GenBank/DDBJ whole genome shotgun (WGS) entry which is preliminary data.</text>
</comment>
<gene>
    <name evidence="10" type="ORF">apy_12250</name>
</gene>
<comment type="catalytic activity">
    <reaction evidence="7">
        <text>2 superoxide + 2 H(+) = H2O2 + O2</text>
        <dbReference type="Rhea" id="RHEA:20696"/>
        <dbReference type="ChEBI" id="CHEBI:15378"/>
        <dbReference type="ChEBI" id="CHEBI:15379"/>
        <dbReference type="ChEBI" id="CHEBI:16240"/>
        <dbReference type="ChEBI" id="CHEBI:18421"/>
        <dbReference type="EC" id="1.15.1.1"/>
    </reaction>
</comment>
<dbReference type="Gene3D" id="3.55.40.20">
    <property type="entry name" value="Iron/manganese superoxide dismutase, C-terminal domain"/>
    <property type="match status" value="1"/>
</dbReference>
<feature type="domain" description="Manganese/iron superoxide dismutase C-terminal" evidence="9">
    <location>
        <begin position="97"/>
        <end position="198"/>
    </location>
</feature>
<dbReference type="InterPro" id="IPR019832">
    <property type="entry name" value="Mn/Fe_SOD_C"/>
</dbReference>
<evidence type="ECO:0000259" key="8">
    <source>
        <dbReference type="Pfam" id="PF00081"/>
    </source>
</evidence>
<dbReference type="InterPro" id="IPR001189">
    <property type="entry name" value="Mn/Fe_SOD"/>
</dbReference>
<dbReference type="Gene3D" id="1.10.287.990">
    <property type="entry name" value="Fe,Mn superoxide dismutase (SOD) domain"/>
    <property type="match status" value="1"/>
</dbReference>
<dbReference type="PANTHER" id="PTHR11404">
    <property type="entry name" value="SUPEROXIDE DISMUTASE 2"/>
    <property type="match status" value="1"/>
</dbReference>
<name>A0A401HAV2_AERPX</name>
<keyword evidence="3 6" id="KW-0479">Metal-binding</keyword>
<keyword evidence="5" id="KW-0408">Iron</keyword>
<evidence type="ECO:0000256" key="1">
    <source>
        <dbReference type="ARBA" id="ARBA00008714"/>
    </source>
</evidence>
<dbReference type="Pfam" id="PF02777">
    <property type="entry name" value="Sod_Fe_C"/>
    <property type="match status" value="1"/>
</dbReference>
<evidence type="ECO:0000256" key="6">
    <source>
        <dbReference type="PIRSR" id="PIRSR000349-1"/>
    </source>
</evidence>
<evidence type="ECO:0000256" key="3">
    <source>
        <dbReference type="ARBA" id="ARBA00022723"/>
    </source>
</evidence>
<dbReference type="FunFam" id="3.55.40.20:FF:000004">
    <property type="entry name" value="Superoxide dismutase [Fe]"/>
    <property type="match status" value="1"/>
</dbReference>
<dbReference type="InterPro" id="IPR050265">
    <property type="entry name" value="Fe/Mn_Superoxide_Dismutase"/>
</dbReference>
<dbReference type="InterPro" id="IPR036314">
    <property type="entry name" value="SOD_C_sf"/>
</dbReference>
<dbReference type="Pfam" id="PF00081">
    <property type="entry name" value="Sod_Fe_N"/>
    <property type="match status" value="1"/>
</dbReference>
<dbReference type="InterPro" id="IPR019833">
    <property type="entry name" value="Mn/Fe_SOD_BS"/>
</dbReference>
<proteinExistence type="inferred from homology"/>
<feature type="domain" description="Manganese/iron superoxide dismutase N-terminal" evidence="8">
    <location>
        <begin position="6"/>
        <end position="87"/>
    </location>
</feature>
<evidence type="ECO:0000256" key="2">
    <source>
        <dbReference type="ARBA" id="ARBA00012682"/>
    </source>
</evidence>
<dbReference type="SUPFAM" id="SSF54719">
    <property type="entry name" value="Fe,Mn superoxide dismutase (SOD), C-terminal domain"/>
    <property type="match status" value="1"/>
</dbReference>
<dbReference type="FunFam" id="1.10.287.990:FF:000001">
    <property type="entry name" value="Superoxide dismutase"/>
    <property type="match status" value="1"/>
</dbReference>